<dbReference type="PANTHER" id="PTHR12277:SF81">
    <property type="entry name" value="PROTEIN ABHD13"/>
    <property type="match status" value="1"/>
</dbReference>
<organism evidence="2 3">
    <name type="scientific">Pedobacter panaciterrae</name>
    <dbReference type="NCBI Taxonomy" id="363849"/>
    <lineage>
        <taxon>Bacteria</taxon>
        <taxon>Pseudomonadati</taxon>
        <taxon>Bacteroidota</taxon>
        <taxon>Sphingobacteriia</taxon>
        <taxon>Sphingobacteriales</taxon>
        <taxon>Sphingobacteriaceae</taxon>
        <taxon>Pedobacter</taxon>
    </lineage>
</organism>
<dbReference type="GO" id="GO:0016787">
    <property type="term" value="F:hydrolase activity"/>
    <property type="evidence" value="ECO:0007669"/>
    <property type="project" value="UniProtKB-KW"/>
</dbReference>
<dbReference type="RefSeq" id="WP_337716014.1">
    <property type="nucleotide sequence ID" value="NZ_JBBEUB010000002.1"/>
</dbReference>
<name>A0ABU8NJ64_9SPHI</name>
<dbReference type="Gene3D" id="3.40.50.1820">
    <property type="entry name" value="alpha/beta hydrolase"/>
    <property type="match status" value="1"/>
</dbReference>
<protein>
    <submittedName>
        <fullName evidence="2">Alpha/beta fold hydrolase</fullName>
    </submittedName>
</protein>
<comment type="caution">
    <text evidence="2">The sequence shown here is derived from an EMBL/GenBank/DDBJ whole genome shotgun (WGS) entry which is preliminary data.</text>
</comment>
<proteinExistence type="predicted"/>
<dbReference type="EMBL" id="JBBEUB010000002">
    <property type="protein sequence ID" value="MEJ2902291.1"/>
    <property type="molecule type" value="Genomic_DNA"/>
</dbReference>
<evidence type="ECO:0000313" key="2">
    <source>
        <dbReference type="EMBL" id="MEJ2902291.1"/>
    </source>
</evidence>
<reference evidence="2 3" key="1">
    <citation type="submission" date="2024-03" db="EMBL/GenBank/DDBJ databases">
        <title>Sequence of Lycoming College Course Isolates.</title>
        <authorList>
            <person name="Plotts O."/>
            <person name="Newman J."/>
        </authorList>
    </citation>
    <scope>NUCLEOTIDE SEQUENCE [LARGE SCALE GENOMIC DNA]</scope>
    <source>
        <strain evidence="2 3">CJB-3</strain>
    </source>
</reference>
<dbReference type="InterPro" id="IPR029058">
    <property type="entry name" value="AB_hydrolase_fold"/>
</dbReference>
<keyword evidence="2" id="KW-0378">Hydrolase</keyword>
<dbReference type="PANTHER" id="PTHR12277">
    <property type="entry name" value="ALPHA/BETA HYDROLASE DOMAIN-CONTAINING PROTEIN"/>
    <property type="match status" value="1"/>
</dbReference>
<dbReference type="Proteomes" id="UP001378956">
    <property type="component" value="Unassembled WGS sequence"/>
</dbReference>
<evidence type="ECO:0000259" key="1">
    <source>
        <dbReference type="Pfam" id="PF12146"/>
    </source>
</evidence>
<accession>A0ABU8NJ64</accession>
<dbReference type="SUPFAM" id="SSF53474">
    <property type="entry name" value="alpha/beta-Hydrolases"/>
    <property type="match status" value="1"/>
</dbReference>
<gene>
    <name evidence="2" type="ORF">WAE58_07635</name>
</gene>
<evidence type="ECO:0000313" key="3">
    <source>
        <dbReference type="Proteomes" id="UP001378956"/>
    </source>
</evidence>
<feature type="domain" description="Serine aminopeptidase S33" evidence="1">
    <location>
        <begin position="78"/>
        <end position="186"/>
    </location>
</feature>
<dbReference type="InterPro" id="IPR022742">
    <property type="entry name" value="Hydrolase_4"/>
</dbReference>
<sequence length="273" mass="31209">MKLFISLLTFLIFVQFAYGQNVDSLKKEEVQKELEQQLFPGSQLQNDFHFEFSNPFTELTFLTQDGYKLNGLLFKAKQTEGLIFYLHGSNDGLDTWGKVAPFYNNLNYDIFILDYRGYGKSEGKVSSEPQLSSDIQMVYDNLKKIYPESKIIVIGQSIGTGPAAILTANNNPKALILQAPYYSLPDWISNIAPDIDTSNMKYQFKTYEFLQKIKAPVTVFHGDADDAIYIGSSKKLSSFFKKDDRLFILKGEGHNNFINNTEYLEKMKTILQQ</sequence>
<keyword evidence="3" id="KW-1185">Reference proteome</keyword>
<dbReference type="Pfam" id="PF12146">
    <property type="entry name" value="Hydrolase_4"/>
    <property type="match status" value="1"/>
</dbReference>